<keyword evidence="2" id="KW-1185">Reference proteome</keyword>
<sequence length="246" mass="28255">MTEYSTDCSVISLGNGCAVTRRPRSVKPASRGMPVRYERRDVFRTERSQRVGKSGHKALRADDALSTKPHRIPPLRRTEPKSWNLKLRRFCPTQGWYPVQLADLRTGRTVRSSLRVYHALDEFPSARNPRDRALITYHRLGQQGSEHIQMATRSFLYTAVDFIHLLKASSGGIMSLYKFSLQATKGVIVDPTIRFEMHEQQPQEVCREKQVIYEPCCQHLGAHYHITHWTVLGSCSVPVARFHEKL</sequence>
<name>A0ABQ8SCT4_PERAM</name>
<protein>
    <submittedName>
        <fullName evidence="1">Uncharacterized protein</fullName>
    </submittedName>
</protein>
<gene>
    <name evidence="1" type="ORF">ANN_20244</name>
</gene>
<organism evidence="1 2">
    <name type="scientific">Periplaneta americana</name>
    <name type="common">American cockroach</name>
    <name type="synonym">Blatta americana</name>
    <dbReference type="NCBI Taxonomy" id="6978"/>
    <lineage>
        <taxon>Eukaryota</taxon>
        <taxon>Metazoa</taxon>
        <taxon>Ecdysozoa</taxon>
        <taxon>Arthropoda</taxon>
        <taxon>Hexapoda</taxon>
        <taxon>Insecta</taxon>
        <taxon>Pterygota</taxon>
        <taxon>Neoptera</taxon>
        <taxon>Polyneoptera</taxon>
        <taxon>Dictyoptera</taxon>
        <taxon>Blattodea</taxon>
        <taxon>Blattoidea</taxon>
        <taxon>Blattidae</taxon>
        <taxon>Blattinae</taxon>
        <taxon>Periplaneta</taxon>
    </lineage>
</organism>
<dbReference type="Proteomes" id="UP001148838">
    <property type="component" value="Unassembled WGS sequence"/>
</dbReference>
<evidence type="ECO:0000313" key="2">
    <source>
        <dbReference type="Proteomes" id="UP001148838"/>
    </source>
</evidence>
<proteinExistence type="predicted"/>
<reference evidence="1 2" key="1">
    <citation type="journal article" date="2022" name="Allergy">
        <title>Genome assembly and annotation of Periplaneta americana reveal a comprehensive cockroach allergen profile.</title>
        <authorList>
            <person name="Wang L."/>
            <person name="Xiong Q."/>
            <person name="Saelim N."/>
            <person name="Wang L."/>
            <person name="Nong W."/>
            <person name="Wan A.T."/>
            <person name="Shi M."/>
            <person name="Liu X."/>
            <person name="Cao Q."/>
            <person name="Hui J.H.L."/>
            <person name="Sookrung N."/>
            <person name="Leung T.F."/>
            <person name="Tungtrongchitr A."/>
            <person name="Tsui S.K.W."/>
        </authorList>
    </citation>
    <scope>NUCLEOTIDE SEQUENCE [LARGE SCALE GENOMIC DNA]</scope>
    <source>
        <strain evidence="1">PWHHKU_190912</strain>
    </source>
</reference>
<accession>A0ABQ8SCT4</accession>
<comment type="caution">
    <text evidence="1">The sequence shown here is derived from an EMBL/GenBank/DDBJ whole genome shotgun (WGS) entry which is preliminary data.</text>
</comment>
<evidence type="ECO:0000313" key="1">
    <source>
        <dbReference type="EMBL" id="KAJ4431645.1"/>
    </source>
</evidence>
<dbReference type="EMBL" id="JAJSOF020000031">
    <property type="protein sequence ID" value="KAJ4431645.1"/>
    <property type="molecule type" value="Genomic_DNA"/>
</dbReference>